<feature type="domain" description="HTH araC/xylS-type" evidence="3">
    <location>
        <begin position="476"/>
        <end position="596"/>
    </location>
</feature>
<keyword evidence="1" id="KW-0238">DNA-binding</keyword>
<proteinExistence type="predicted"/>
<dbReference type="Gene3D" id="1.25.40.10">
    <property type="entry name" value="Tetratricopeptide repeat domain"/>
    <property type="match status" value="1"/>
</dbReference>
<evidence type="ECO:0000256" key="1">
    <source>
        <dbReference type="ARBA" id="ARBA00023125"/>
    </source>
</evidence>
<dbReference type="Gene3D" id="1.10.10.60">
    <property type="entry name" value="Homeodomain-like"/>
    <property type="match status" value="2"/>
</dbReference>
<evidence type="ECO:0000313" key="5">
    <source>
        <dbReference type="Proteomes" id="UP000236413"/>
    </source>
</evidence>
<dbReference type="SMART" id="SM00342">
    <property type="entry name" value="HTH_ARAC"/>
    <property type="match status" value="1"/>
</dbReference>
<dbReference type="InterPro" id="IPR011990">
    <property type="entry name" value="TPR-like_helical_dom_sf"/>
</dbReference>
<dbReference type="PANTHER" id="PTHR43280">
    <property type="entry name" value="ARAC-FAMILY TRANSCRIPTIONAL REGULATOR"/>
    <property type="match status" value="1"/>
</dbReference>
<keyword evidence="2" id="KW-0812">Transmembrane</keyword>
<dbReference type="PANTHER" id="PTHR43280:SF34">
    <property type="entry name" value="ARAC-FAMILY TRANSCRIPTIONAL REGULATOR"/>
    <property type="match status" value="1"/>
</dbReference>
<sequence>MKKQKGLMNVLNKNNIFVGYLGGVMKVKYLILLLIVCNVFYAQTNRIEKNISEEWTYQELENEFYDVKTTDINRRRKIAKCYLKKAKSEKNNTFITEGYVMAHFDETLPNALKYLDSLKVITKNSKENYYPARTYLLRGNLYLKVDNLQAALNNYILGLKYAKEKENKRQIAMADISIASLNNYIGKHAETAKILRYYLYNGSYMQEEEHNHIRLQLADAYIEINKMDSAYILIQEGLQASKKSKNEYAYHQGLGLLGYYHLHSKKYQLAIDNLLECKKFFFTTENPSKRNENYTLLNLGKSYAGLQETDKAIECFTKIDSMVLKTDYIYPELRDVYTYLIDHYKANNDKEQQLYFVERFLKVDHVLDSQFMYISRELPKRYDAPKLVQEKESITNELQKRKNLFYIVLSMLLISHLLFINVYFKYKKSEKNYKKIAQDLIQSVNENRFGKRNESEIKKEILTESLSIENTGNAEDRISRTISEDIAQTILKELEIFENKDQFLNKGITLGSLAKKIKTNSKYLSEIINTYKGKNFATYLNDLRIDYAISRLANDRKFRSYKIPFIAEELGYNNEQAFTLAFKKRTGTPLSIYLKEIENMTKI</sequence>
<protein>
    <submittedName>
        <fullName evidence="4">AraC family transcriptional regulator</fullName>
    </submittedName>
</protein>
<dbReference type="PROSITE" id="PS01124">
    <property type="entry name" value="HTH_ARAC_FAMILY_2"/>
    <property type="match status" value="1"/>
</dbReference>
<evidence type="ECO:0000259" key="3">
    <source>
        <dbReference type="PROSITE" id="PS01124"/>
    </source>
</evidence>
<organism evidence="4 5">
    <name type="scientific">Chryseobacterium viscerum</name>
    <dbReference type="NCBI Taxonomy" id="1037377"/>
    <lineage>
        <taxon>Bacteria</taxon>
        <taxon>Pseudomonadati</taxon>
        <taxon>Bacteroidota</taxon>
        <taxon>Flavobacteriia</taxon>
        <taxon>Flavobacteriales</taxon>
        <taxon>Weeksellaceae</taxon>
        <taxon>Chryseobacterium group</taxon>
        <taxon>Chryseobacterium</taxon>
    </lineage>
</organism>
<feature type="transmembrane region" description="Helical" evidence="2">
    <location>
        <begin position="404"/>
        <end position="424"/>
    </location>
</feature>
<comment type="caution">
    <text evidence="4">The sequence shown here is derived from an EMBL/GenBank/DDBJ whole genome shotgun (WGS) entry which is preliminary data.</text>
</comment>
<dbReference type="AlphaFoldDB" id="A0A316WKF6"/>
<evidence type="ECO:0000256" key="2">
    <source>
        <dbReference type="SAM" id="Phobius"/>
    </source>
</evidence>
<dbReference type="Proteomes" id="UP000236413">
    <property type="component" value="Unassembled WGS sequence"/>
</dbReference>
<dbReference type="InterPro" id="IPR018060">
    <property type="entry name" value="HTH_AraC"/>
</dbReference>
<dbReference type="SUPFAM" id="SSF48452">
    <property type="entry name" value="TPR-like"/>
    <property type="match status" value="1"/>
</dbReference>
<dbReference type="GO" id="GO:0003700">
    <property type="term" value="F:DNA-binding transcription factor activity"/>
    <property type="evidence" value="ECO:0007669"/>
    <property type="project" value="InterPro"/>
</dbReference>
<evidence type="ECO:0000313" key="4">
    <source>
        <dbReference type="EMBL" id="PWN61807.1"/>
    </source>
</evidence>
<feature type="transmembrane region" description="Helical" evidence="2">
    <location>
        <begin position="20"/>
        <end position="41"/>
    </location>
</feature>
<keyword evidence="2" id="KW-1133">Transmembrane helix</keyword>
<keyword evidence="2" id="KW-0472">Membrane</keyword>
<dbReference type="Pfam" id="PF12833">
    <property type="entry name" value="HTH_18"/>
    <property type="match status" value="1"/>
</dbReference>
<reference evidence="4 5" key="1">
    <citation type="submission" date="2018-04" db="EMBL/GenBank/DDBJ databases">
        <title>Chryseobacterium oncorhynchi 701B-08T from rainbow trout, and Chryseobacterium viscerum 687B-08T from diseased fish.</title>
        <authorList>
            <person name="Jeong J.-J."/>
            <person name="Lee Y.J."/>
            <person name="Pathiraja D."/>
            <person name="Park B."/>
            <person name="Choi I.-G."/>
            <person name="Kim K.D."/>
        </authorList>
    </citation>
    <scope>NUCLEOTIDE SEQUENCE [LARGE SCALE GENOMIC DNA]</scope>
    <source>
        <strain evidence="4 5">687B-08</strain>
    </source>
</reference>
<dbReference type="GO" id="GO:0043565">
    <property type="term" value="F:sequence-specific DNA binding"/>
    <property type="evidence" value="ECO:0007669"/>
    <property type="project" value="InterPro"/>
</dbReference>
<gene>
    <name evidence="4" type="ORF">C1634_011105</name>
</gene>
<dbReference type="RefSeq" id="WP_103231645.1">
    <property type="nucleotide sequence ID" value="NZ_PPEG02000004.1"/>
</dbReference>
<accession>A0A316WKF6</accession>
<name>A0A316WKF6_9FLAO</name>
<dbReference type="EMBL" id="PPEG02000004">
    <property type="protein sequence ID" value="PWN61807.1"/>
    <property type="molecule type" value="Genomic_DNA"/>
</dbReference>